<organism evidence="6 7">
    <name type="scientific">Microlunatus endophyticus</name>
    <dbReference type="NCBI Taxonomy" id="1716077"/>
    <lineage>
        <taxon>Bacteria</taxon>
        <taxon>Bacillati</taxon>
        <taxon>Actinomycetota</taxon>
        <taxon>Actinomycetes</taxon>
        <taxon>Propionibacteriales</taxon>
        <taxon>Propionibacteriaceae</taxon>
        <taxon>Microlunatus</taxon>
    </lineage>
</organism>
<dbReference type="SUPFAM" id="SSF53850">
    <property type="entry name" value="Periplasmic binding protein-like II"/>
    <property type="match status" value="1"/>
</dbReference>
<gene>
    <name evidence="6" type="ORF">GCM10011575_23840</name>
</gene>
<evidence type="ECO:0000256" key="1">
    <source>
        <dbReference type="ARBA" id="ARBA00004193"/>
    </source>
</evidence>
<evidence type="ECO:0000256" key="4">
    <source>
        <dbReference type="ARBA" id="ARBA00022729"/>
    </source>
</evidence>
<dbReference type="GO" id="GO:0015833">
    <property type="term" value="P:peptide transport"/>
    <property type="evidence" value="ECO:0007669"/>
    <property type="project" value="TreeGrafter"/>
</dbReference>
<feature type="domain" description="Solute-binding protein family 5" evidence="5">
    <location>
        <begin position="108"/>
        <end position="478"/>
    </location>
</feature>
<reference evidence="6" key="1">
    <citation type="journal article" date="2014" name="Int. J. Syst. Evol. Microbiol.">
        <title>Complete genome sequence of Corynebacterium casei LMG S-19264T (=DSM 44701T), isolated from a smear-ripened cheese.</title>
        <authorList>
            <consortium name="US DOE Joint Genome Institute (JGI-PGF)"/>
            <person name="Walter F."/>
            <person name="Albersmeier A."/>
            <person name="Kalinowski J."/>
            <person name="Ruckert C."/>
        </authorList>
    </citation>
    <scope>NUCLEOTIDE SEQUENCE</scope>
    <source>
        <strain evidence="6">CGMCC 4.7306</strain>
    </source>
</reference>
<evidence type="ECO:0000256" key="3">
    <source>
        <dbReference type="ARBA" id="ARBA00022448"/>
    </source>
</evidence>
<evidence type="ECO:0000256" key="2">
    <source>
        <dbReference type="ARBA" id="ARBA00005695"/>
    </source>
</evidence>
<accession>A0A917W568</accession>
<keyword evidence="7" id="KW-1185">Reference proteome</keyword>
<dbReference type="Gene3D" id="3.10.105.10">
    <property type="entry name" value="Dipeptide-binding Protein, Domain 3"/>
    <property type="match status" value="1"/>
</dbReference>
<dbReference type="InterPro" id="IPR039424">
    <property type="entry name" value="SBP_5"/>
</dbReference>
<comment type="caution">
    <text evidence="6">The sequence shown here is derived from an EMBL/GenBank/DDBJ whole genome shotgun (WGS) entry which is preliminary data.</text>
</comment>
<dbReference type="PANTHER" id="PTHR30290:SF9">
    <property type="entry name" value="OLIGOPEPTIDE-BINDING PROTEIN APPA"/>
    <property type="match status" value="1"/>
</dbReference>
<dbReference type="CDD" id="cd08492">
    <property type="entry name" value="PBP2_NikA_DppA_OppA_like_15"/>
    <property type="match status" value="1"/>
</dbReference>
<dbReference type="GO" id="GO:0043190">
    <property type="term" value="C:ATP-binding cassette (ABC) transporter complex"/>
    <property type="evidence" value="ECO:0007669"/>
    <property type="project" value="InterPro"/>
</dbReference>
<proteinExistence type="inferred from homology"/>
<protein>
    <submittedName>
        <fullName evidence="6">Peptide ABC transporter</fullName>
    </submittedName>
</protein>
<reference evidence="6" key="2">
    <citation type="submission" date="2020-09" db="EMBL/GenBank/DDBJ databases">
        <authorList>
            <person name="Sun Q."/>
            <person name="Zhou Y."/>
        </authorList>
    </citation>
    <scope>NUCLEOTIDE SEQUENCE</scope>
    <source>
        <strain evidence="6">CGMCC 4.7306</strain>
    </source>
</reference>
<dbReference type="InterPro" id="IPR030678">
    <property type="entry name" value="Peptide/Ni-bd"/>
</dbReference>
<dbReference type="EMBL" id="BMMZ01000005">
    <property type="protein sequence ID" value="GGL64681.1"/>
    <property type="molecule type" value="Genomic_DNA"/>
</dbReference>
<dbReference type="GO" id="GO:0042597">
    <property type="term" value="C:periplasmic space"/>
    <property type="evidence" value="ECO:0007669"/>
    <property type="project" value="UniProtKB-ARBA"/>
</dbReference>
<dbReference type="InterPro" id="IPR023765">
    <property type="entry name" value="SBP_5_CS"/>
</dbReference>
<dbReference type="PANTHER" id="PTHR30290">
    <property type="entry name" value="PERIPLASMIC BINDING COMPONENT OF ABC TRANSPORTER"/>
    <property type="match status" value="1"/>
</dbReference>
<dbReference type="Pfam" id="PF00496">
    <property type="entry name" value="SBP_bac_5"/>
    <property type="match status" value="1"/>
</dbReference>
<comment type="subcellular location">
    <subcellularLocation>
        <location evidence="1">Cell membrane</location>
        <topology evidence="1">Lipid-anchor</topology>
    </subcellularLocation>
</comment>
<dbReference type="RefSeq" id="WP_188895584.1">
    <property type="nucleotide sequence ID" value="NZ_BMMZ01000005.1"/>
</dbReference>
<sequence>MDSDSSASSRSALHYSAAHHARLPQLARAAFAAVAVLTALVLAACSGGGTSSSPPGNAGSAATSGGSATFAVDTPFVSFDPNVAAAAQDARVMRQIYDSLVALNADRQPVGWLAKSWKVSDDGKTYTFTLRDDVKFQDGSKFDAAAVCFNLNRIVDPKSASIYAVSLIGPYQSCRATNATTAVVKLKTAYAPFLYNLSSPFLGMVSPKSAKSMSLAAFALHPVGSGPFKFSSYTPNDRIVLVKNPDYDWAPSTAKHTGPAHLDKLTFQIIPDATVRIGSLRNGSVQAIGNVPENQAAVIKKDPTLSFYAQAQSGSPFQLNFNTSHAPLNDPAVRKAIREGMDVGSAVKALYFGVYQRAWGPLAPTTAGYDKSLENSFSYDPAAAKKALDDLGWKVGPNGIRQKDGKQLTLTYVEGAPNREKRQDIAQFMKDNLKAIGVNVNVVLQQSAPLQTTLQNGDYDIAGLSLVSVDPNVLYSLYSPEFIPKPGRSGFDFTHADDKQLSSEILKAQQESDPASRDKLYQQVQQQVVDQALSVGIYVPTYTVATSGITGLRFDAEGYPVLYDVSLTKS</sequence>
<dbReference type="GO" id="GO:1904680">
    <property type="term" value="F:peptide transmembrane transporter activity"/>
    <property type="evidence" value="ECO:0007669"/>
    <property type="project" value="TreeGrafter"/>
</dbReference>
<name>A0A917W568_9ACTN</name>
<evidence type="ECO:0000259" key="5">
    <source>
        <dbReference type="Pfam" id="PF00496"/>
    </source>
</evidence>
<dbReference type="PROSITE" id="PS01040">
    <property type="entry name" value="SBP_BACTERIAL_5"/>
    <property type="match status" value="1"/>
</dbReference>
<evidence type="ECO:0000313" key="7">
    <source>
        <dbReference type="Proteomes" id="UP000613840"/>
    </source>
</evidence>
<dbReference type="PIRSF" id="PIRSF002741">
    <property type="entry name" value="MppA"/>
    <property type="match status" value="1"/>
</dbReference>
<dbReference type="Gene3D" id="3.40.190.10">
    <property type="entry name" value="Periplasmic binding protein-like II"/>
    <property type="match status" value="1"/>
</dbReference>
<comment type="similarity">
    <text evidence="2">Belongs to the bacterial solute-binding protein 5 family.</text>
</comment>
<evidence type="ECO:0000313" key="6">
    <source>
        <dbReference type="EMBL" id="GGL64681.1"/>
    </source>
</evidence>
<keyword evidence="3" id="KW-0813">Transport</keyword>
<dbReference type="AlphaFoldDB" id="A0A917W568"/>
<keyword evidence="4" id="KW-0732">Signal</keyword>
<dbReference type="Proteomes" id="UP000613840">
    <property type="component" value="Unassembled WGS sequence"/>
</dbReference>
<dbReference type="InterPro" id="IPR000914">
    <property type="entry name" value="SBP_5_dom"/>
</dbReference>